<dbReference type="InterPro" id="IPR002123">
    <property type="entry name" value="Plipid/glycerol_acylTrfase"/>
</dbReference>
<accession>A0ABW0EAQ1</accession>
<proteinExistence type="predicted"/>
<dbReference type="Pfam" id="PF01553">
    <property type="entry name" value="Acyltransferase"/>
    <property type="match status" value="1"/>
</dbReference>
<gene>
    <name evidence="5" type="ORF">ACFPIB_06615</name>
</gene>
<reference evidence="6" key="1">
    <citation type="journal article" date="2019" name="Int. J. Syst. Evol. Microbiol.">
        <title>The Global Catalogue of Microorganisms (GCM) 10K type strain sequencing project: providing services to taxonomists for standard genome sequencing and annotation.</title>
        <authorList>
            <consortium name="The Broad Institute Genomics Platform"/>
            <consortium name="The Broad Institute Genome Sequencing Center for Infectious Disease"/>
            <person name="Wu L."/>
            <person name="Ma J."/>
        </authorList>
    </citation>
    <scope>NUCLEOTIDE SEQUENCE [LARGE SCALE GENOMIC DNA]</scope>
    <source>
        <strain evidence="6">KACC 12602</strain>
    </source>
</reference>
<sequence length="189" mass="21555">MFSIYQIMFGKFLAKVIFKVAGWKQVGTVPPEVKKCIMVAAPHTSNWDFIYARGAFYLMDLPVKFTIKRESMVGPLGWLLDKMGALPVDRKKNNNLVNAMIDLFNEREQLIIMVTPEGTRKYQPRWRKGFYHAAYGAGVPIALGYLDYKKKEAGVGPLFYPTGDVDGDIEKIKDFYRTVTAKYPENGVR</sequence>
<comment type="caution">
    <text evidence="5">The sequence shown here is derived from an EMBL/GenBank/DDBJ whole genome shotgun (WGS) entry which is preliminary data.</text>
</comment>
<dbReference type="PANTHER" id="PTHR10434">
    <property type="entry name" value="1-ACYL-SN-GLYCEROL-3-PHOSPHATE ACYLTRANSFERASE"/>
    <property type="match status" value="1"/>
</dbReference>
<evidence type="ECO:0000256" key="1">
    <source>
        <dbReference type="ARBA" id="ARBA00005189"/>
    </source>
</evidence>
<evidence type="ECO:0000313" key="5">
    <source>
        <dbReference type="EMBL" id="MFC5270273.1"/>
    </source>
</evidence>
<comment type="pathway">
    <text evidence="1">Lipid metabolism.</text>
</comment>
<dbReference type="RefSeq" id="WP_378016644.1">
    <property type="nucleotide sequence ID" value="NZ_JBHSKT010000003.1"/>
</dbReference>
<keyword evidence="2" id="KW-0808">Transferase</keyword>
<dbReference type="SUPFAM" id="SSF69593">
    <property type="entry name" value="Glycerol-3-phosphate (1)-acyltransferase"/>
    <property type="match status" value="1"/>
</dbReference>
<dbReference type="GO" id="GO:0016746">
    <property type="term" value="F:acyltransferase activity"/>
    <property type="evidence" value="ECO:0007669"/>
    <property type="project" value="UniProtKB-KW"/>
</dbReference>
<evidence type="ECO:0000259" key="4">
    <source>
        <dbReference type="SMART" id="SM00563"/>
    </source>
</evidence>
<protein>
    <submittedName>
        <fullName evidence="5">1-acyl-sn-glycerol-3-phosphate acyltransferase</fullName>
    </submittedName>
</protein>
<dbReference type="Proteomes" id="UP001596161">
    <property type="component" value="Unassembled WGS sequence"/>
</dbReference>
<dbReference type="PANTHER" id="PTHR10434:SF9">
    <property type="entry name" value="PHOSPHOLIPID_GLYCEROL ACYLTRANSFERASE DOMAIN-CONTAINING PROTEIN"/>
    <property type="match status" value="1"/>
</dbReference>
<evidence type="ECO:0000256" key="2">
    <source>
        <dbReference type="ARBA" id="ARBA00022679"/>
    </source>
</evidence>
<evidence type="ECO:0000256" key="3">
    <source>
        <dbReference type="ARBA" id="ARBA00023315"/>
    </source>
</evidence>
<dbReference type="SMART" id="SM00563">
    <property type="entry name" value="PlsC"/>
    <property type="match status" value="1"/>
</dbReference>
<evidence type="ECO:0000313" key="6">
    <source>
        <dbReference type="Proteomes" id="UP001596161"/>
    </source>
</evidence>
<name>A0ABW0EAQ1_9BACT</name>
<feature type="domain" description="Phospholipid/glycerol acyltransferase" evidence="4">
    <location>
        <begin position="37"/>
        <end position="146"/>
    </location>
</feature>
<dbReference type="EMBL" id="JBHSKT010000003">
    <property type="protein sequence ID" value="MFC5270273.1"/>
    <property type="molecule type" value="Genomic_DNA"/>
</dbReference>
<keyword evidence="3 5" id="KW-0012">Acyltransferase</keyword>
<organism evidence="5 6">
    <name type="scientific">Adhaeribacter terreus</name>
    <dbReference type="NCBI Taxonomy" id="529703"/>
    <lineage>
        <taxon>Bacteria</taxon>
        <taxon>Pseudomonadati</taxon>
        <taxon>Bacteroidota</taxon>
        <taxon>Cytophagia</taxon>
        <taxon>Cytophagales</taxon>
        <taxon>Hymenobacteraceae</taxon>
        <taxon>Adhaeribacter</taxon>
    </lineage>
</organism>
<keyword evidence="6" id="KW-1185">Reference proteome</keyword>